<reference evidence="4" key="3">
    <citation type="submission" date="2018-08" db="EMBL/GenBank/DDBJ databases">
        <title>Streptococcus chenjunshii sp. nov., isolated from stools sample of the Tibetan antelope in the Qinghai-Tibet plateau, China.</title>
        <authorList>
            <person name="Tian Z."/>
        </authorList>
    </citation>
    <scope>NUCLEOTIDE SEQUENCE [LARGE SCALE GENOMIC DNA]</scope>
    <source>
        <strain evidence="4">Z15</strain>
    </source>
</reference>
<dbReference type="RefSeq" id="WP_116878642.1">
    <property type="nucleotide sequence ID" value="NZ_CP031733.1"/>
</dbReference>
<organism evidence="3 5">
    <name type="scientific">Streptococcus chenjunshii</name>
    <dbReference type="NCBI Taxonomy" id="2173853"/>
    <lineage>
        <taxon>Bacteria</taxon>
        <taxon>Bacillati</taxon>
        <taxon>Bacillota</taxon>
        <taxon>Bacilli</taxon>
        <taxon>Lactobacillales</taxon>
        <taxon>Streptococcaceae</taxon>
        <taxon>Streptococcus</taxon>
    </lineage>
</organism>
<accession>A0A372KK92</accession>
<name>A0A372KK92_9STRE</name>
<gene>
    <name evidence="1" type="ORF">DDV21_001180</name>
    <name evidence="2" type="ORF">DDV22_08515</name>
    <name evidence="3" type="ORF">DDV23_08355</name>
</gene>
<reference evidence="2 6" key="1">
    <citation type="submission" date="2018-08" db="EMBL/GenBank/DDBJ databases">
        <title>Draft genome of Streptococcus sp .nov. Z2.</title>
        <authorList>
            <person name="Tian Z."/>
        </authorList>
    </citation>
    <scope>NUCLEOTIDE SEQUENCE [LARGE SCALE GENOMIC DNA]</scope>
    <source>
        <strain evidence="2 6">Z2</strain>
    </source>
</reference>
<dbReference type="Proteomes" id="UP000262901">
    <property type="component" value="Unassembled WGS sequence"/>
</dbReference>
<evidence type="ECO:0000313" key="3">
    <source>
        <dbReference type="EMBL" id="RFU52732.1"/>
    </source>
</evidence>
<evidence type="ECO:0000313" key="1">
    <source>
        <dbReference type="EMBL" id="AXQ77782.1"/>
    </source>
</evidence>
<protein>
    <submittedName>
        <fullName evidence="3">DUF3173 domain-containing protein</fullName>
    </submittedName>
</protein>
<keyword evidence="6" id="KW-1185">Reference proteome</keyword>
<evidence type="ECO:0000313" key="2">
    <source>
        <dbReference type="EMBL" id="RFU50504.1"/>
    </source>
</evidence>
<accession>A0A346N9T7</accession>
<dbReference type="EMBL" id="CP031733">
    <property type="protein sequence ID" value="AXQ77782.1"/>
    <property type="molecule type" value="Genomic_DNA"/>
</dbReference>
<dbReference type="OrthoDB" id="1915051at2"/>
<dbReference type="InterPro" id="IPR021512">
    <property type="entry name" value="DUF3173"/>
</dbReference>
<dbReference type="Proteomes" id="UP000264056">
    <property type="component" value="Unassembled WGS sequence"/>
</dbReference>
<proteinExistence type="predicted"/>
<evidence type="ECO:0000313" key="6">
    <source>
        <dbReference type="Proteomes" id="UP000264056"/>
    </source>
</evidence>
<dbReference type="EMBL" id="QVQZ01000021">
    <property type="protein sequence ID" value="RFU52732.1"/>
    <property type="molecule type" value="Genomic_DNA"/>
</dbReference>
<sequence length="62" mass="7286">MRDTVNKQDLLKEMSDYRASKVINQAKALLVADGFEFYRKQRKAEIPQDYIFKVLGRKIHNG</sequence>
<dbReference type="AlphaFoldDB" id="A0A372KK92"/>
<dbReference type="Proteomes" id="UP000246115">
    <property type="component" value="Chromosome"/>
</dbReference>
<dbReference type="KEGG" id="schj:DDV21_001180"/>
<reference evidence="1" key="4">
    <citation type="journal article" date="2019" name="Int. J. Syst. Evol. Microbiol.">
        <title>Streptococcus chenjunshii sp. nov. isolated from feces of Tibetan antelopes.</title>
        <authorList>
            <person name="Tian Z."/>
            <person name="Lu S."/>
            <person name="Jin D."/>
            <person name="Yang J."/>
            <person name="Pu J."/>
            <person name="Lai X.H."/>
            <person name="Bai X.N."/>
            <person name="Wu X.M."/>
            <person name="Li J."/>
            <person name="Wang S."/>
            <person name="Xu J."/>
        </authorList>
    </citation>
    <scope>NUCLEOTIDE SEQUENCE</scope>
    <source>
        <strain evidence="1">Z15</strain>
    </source>
</reference>
<evidence type="ECO:0000313" key="4">
    <source>
        <dbReference type="Proteomes" id="UP000246115"/>
    </source>
</evidence>
<reference evidence="3 5" key="2">
    <citation type="submission" date="2018-08" db="EMBL/GenBank/DDBJ databases">
        <title>Draft genome of Streptococcus sp. nov. Z1.</title>
        <authorList>
            <person name="Tian Z."/>
        </authorList>
    </citation>
    <scope>NUCLEOTIDE SEQUENCE [LARGE SCALE GENOMIC DNA]</scope>
    <source>
        <strain evidence="3">Z1</strain>
        <strain evidence="5">Z1(2018)</strain>
    </source>
</reference>
<evidence type="ECO:0000313" key="5">
    <source>
        <dbReference type="Proteomes" id="UP000262901"/>
    </source>
</evidence>
<dbReference type="EMBL" id="QVQY01000025">
    <property type="protein sequence ID" value="RFU50504.1"/>
    <property type="molecule type" value="Genomic_DNA"/>
</dbReference>
<dbReference type="Pfam" id="PF11372">
    <property type="entry name" value="DUF3173"/>
    <property type="match status" value="1"/>
</dbReference>